<keyword evidence="3" id="KW-1185">Reference proteome</keyword>
<proteinExistence type="predicted"/>
<evidence type="ECO:0000259" key="1">
    <source>
        <dbReference type="Pfam" id="PF05305"/>
    </source>
</evidence>
<dbReference type="InterPro" id="IPR006311">
    <property type="entry name" value="TAT_signal"/>
</dbReference>
<gene>
    <name evidence="2" type="ORF">MTER_08420</name>
</gene>
<reference evidence="2 3" key="1">
    <citation type="journal article" date="2019" name="Emerg. Microbes Infect.">
        <title>Comprehensive subspecies identification of 175 nontuberculous mycobacteria species based on 7547 genomic profiles.</title>
        <authorList>
            <person name="Matsumoto Y."/>
            <person name="Kinjo T."/>
            <person name="Motooka D."/>
            <person name="Nabeya D."/>
            <person name="Jung N."/>
            <person name="Uechi K."/>
            <person name="Horii T."/>
            <person name="Iida T."/>
            <person name="Fujita J."/>
            <person name="Nakamura S."/>
        </authorList>
    </citation>
    <scope>NUCLEOTIDE SEQUENCE [LARGE SCALE GENOMIC DNA]</scope>
    <source>
        <strain evidence="2 3">JCM 12143</strain>
    </source>
</reference>
<dbReference type="PROSITE" id="PS51318">
    <property type="entry name" value="TAT"/>
    <property type="match status" value="1"/>
</dbReference>
<organism evidence="2 3">
    <name type="scientific">Mycolicibacter terrae</name>
    <dbReference type="NCBI Taxonomy" id="1788"/>
    <lineage>
        <taxon>Bacteria</taxon>
        <taxon>Bacillati</taxon>
        <taxon>Actinomycetota</taxon>
        <taxon>Actinomycetes</taxon>
        <taxon>Mycobacteriales</taxon>
        <taxon>Mycobacteriaceae</taxon>
        <taxon>Mycolicibacter</taxon>
    </lineage>
</organism>
<accession>A0AAD1MGA2</accession>
<feature type="domain" description="DUF732" evidence="1">
    <location>
        <begin position="37"/>
        <end position="111"/>
    </location>
</feature>
<evidence type="ECO:0000313" key="2">
    <source>
        <dbReference type="EMBL" id="BBX21431.1"/>
    </source>
</evidence>
<dbReference type="Proteomes" id="UP000467636">
    <property type="component" value="Chromosome"/>
</dbReference>
<dbReference type="AlphaFoldDB" id="A0AAD1MGA2"/>
<protein>
    <recommendedName>
        <fullName evidence="1">DUF732 domain-containing protein</fullName>
    </recommendedName>
</protein>
<dbReference type="InterPro" id="IPR007969">
    <property type="entry name" value="DUF732"/>
</dbReference>
<dbReference type="Pfam" id="PF05305">
    <property type="entry name" value="DUF732"/>
    <property type="match status" value="1"/>
</dbReference>
<name>A0AAD1MGA2_9MYCO</name>
<dbReference type="EMBL" id="AP022564">
    <property type="protein sequence ID" value="BBX21431.1"/>
    <property type="molecule type" value="Genomic_DNA"/>
</dbReference>
<evidence type="ECO:0000313" key="3">
    <source>
        <dbReference type="Proteomes" id="UP000467636"/>
    </source>
</evidence>
<sequence>MQAIESEANNVRRQLLFGTVAAGLAIGLIGAPIASADDEGFLNELRANGFPGLTVGDAQMPDGVVVANGWMACNRLHLGEKPEQTLAQLNPNDLDKGRMLLNAAQHHLCPDTL</sequence>
<dbReference type="RefSeq" id="WP_234808637.1">
    <property type="nucleotide sequence ID" value="NZ_AP022564.1"/>
</dbReference>